<keyword evidence="7 14" id="KW-0479">Metal-binding</keyword>
<dbReference type="GO" id="GO:0004497">
    <property type="term" value="F:monooxygenase activity"/>
    <property type="evidence" value="ECO:0007669"/>
    <property type="project" value="UniProtKB-KW"/>
</dbReference>
<dbReference type="InterPro" id="IPR001128">
    <property type="entry name" value="Cyt_P450"/>
</dbReference>
<evidence type="ECO:0000256" key="5">
    <source>
        <dbReference type="ARBA" id="ARBA00022617"/>
    </source>
</evidence>
<dbReference type="Gene3D" id="1.10.630.10">
    <property type="entry name" value="Cytochrome P450"/>
    <property type="match status" value="1"/>
</dbReference>
<feature type="binding site" description="axial binding residue" evidence="14">
    <location>
        <position position="453"/>
    </location>
    <ligand>
        <name>heme</name>
        <dbReference type="ChEBI" id="CHEBI:30413"/>
    </ligand>
    <ligandPart>
        <name>Fe</name>
        <dbReference type="ChEBI" id="CHEBI:18248"/>
    </ligandPart>
</feature>
<organism evidence="16 17">
    <name type="scientific">Gymnopilus dilepis</name>
    <dbReference type="NCBI Taxonomy" id="231916"/>
    <lineage>
        <taxon>Eukaryota</taxon>
        <taxon>Fungi</taxon>
        <taxon>Dikarya</taxon>
        <taxon>Basidiomycota</taxon>
        <taxon>Agaricomycotina</taxon>
        <taxon>Agaricomycetes</taxon>
        <taxon>Agaricomycetidae</taxon>
        <taxon>Agaricales</taxon>
        <taxon>Agaricineae</taxon>
        <taxon>Hymenogastraceae</taxon>
        <taxon>Gymnopilus</taxon>
    </lineage>
</organism>
<comment type="pathway">
    <text evidence="3">Secondary metabolite biosynthesis.</text>
</comment>
<keyword evidence="10 14" id="KW-0408">Iron</keyword>
<dbReference type="InParanoid" id="A0A409YWV1"/>
<dbReference type="STRING" id="231916.A0A409YWV1"/>
<dbReference type="PANTHER" id="PTHR46300">
    <property type="entry name" value="P450, PUTATIVE (EUROFUNG)-RELATED-RELATED"/>
    <property type="match status" value="1"/>
</dbReference>
<evidence type="ECO:0000313" key="16">
    <source>
        <dbReference type="EMBL" id="PPR07472.1"/>
    </source>
</evidence>
<dbReference type="CDD" id="cd11065">
    <property type="entry name" value="CYP64-like"/>
    <property type="match status" value="1"/>
</dbReference>
<evidence type="ECO:0000256" key="6">
    <source>
        <dbReference type="ARBA" id="ARBA00022692"/>
    </source>
</evidence>
<evidence type="ECO:0000256" key="1">
    <source>
        <dbReference type="ARBA" id="ARBA00001971"/>
    </source>
</evidence>
<dbReference type="OrthoDB" id="1055148at2759"/>
<keyword evidence="11 15" id="KW-0503">Monooxygenase</keyword>
<dbReference type="InterPro" id="IPR036396">
    <property type="entry name" value="Cyt_P450_sf"/>
</dbReference>
<keyword evidence="8" id="KW-1133">Transmembrane helix</keyword>
<dbReference type="GO" id="GO:0016020">
    <property type="term" value="C:membrane"/>
    <property type="evidence" value="ECO:0007669"/>
    <property type="project" value="UniProtKB-SubCell"/>
</dbReference>
<dbReference type="InterPro" id="IPR002401">
    <property type="entry name" value="Cyt_P450_E_grp-I"/>
</dbReference>
<dbReference type="EMBL" id="NHYE01000115">
    <property type="protein sequence ID" value="PPR07472.1"/>
    <property type="molecule type" value="Genomic_DNA"/>
</dbReference>
<keyword evidence="9 15" id="KW-0560">Oxidoreductase</keyword>
<evidence type="ECO:0000256" key="15">
    <source>
        <dbReference type="RuleBase" id="RU000461"/>
    </source>
</evidence>
<dbReference type="InterPro" id="IPR050364">
    <property type="entry name" value="Cytochrome_P450_fung"/>
</dbReference>
<evidence type="ECO:0000256" key="9">
    <source>
        <dbReference type="ARBA" id="ARBA00023002"/>
    </source>
</evidence>
<proteinExistence type="inferred from homology"/>
<comment type="cofactor">
    <cofactor evidence="1 14">
        <name>heme</name>
        <dbReference type="ChEBI" id="CHEBI:30413"/>
    </cofactor>
</comment>
<evidence type="ECO:0000256" key="3">
    <source>
        <dbReference type="ARBA" id="ARBA00005179"/>
    </source>
</evidence>
<evidence type="ECO:0000256" key="11">
    <source>
        <dbReference type="ARBA" id="ARBA00023033"/>
    </source>
</evidence>
<dbReference type="GO" id="GO:0020037">
    <property type="term" value="F:heme binding"/>
    <property type="evidence" value="ECO:0007669"/>
    <property type="project" value="InterPro"/>
</dbReference>
<evidence type="ECO:0000256" key="2">
    <source>
        <dbReference type="ARBA" id="ARBA00004167"/>
    </source>
</evidence>
<comment type="similarity">
    <text evidence="4 15">Belongs to the cytochrome P450 family.</text>
</comment>
<keyword evidence="5 14" id="KW-0349">Heme</keyword>
<dbReference type="SUPFAM" id="SSF48264">
    <property type="entry name" value="Cytochrome P450"/>
    <property type="match status" value="1"/>
</dbReference>
<dbReference type="InterPro" id="IPR017972">
    <property type="entry name" value="Cyt_P450_CS"/>
</dbReference>
<dbReference type="GO" id="GO:0005506">
    <property type="term" value="F:iron ion binding"/>
    <property type="evidence" value="ECO:0007669"/>
    <property type="project" value="InterPro"/>
</dbReference>
<evidence type="ECO:0000256" key="14">
    <source>
        <dbReference type="PIRSR" id="PIRSR602401-1"/>
    </source>
</evidence>
<protein>
    <recommendedName>
        <fullName evidence="18">Cytochrome P450</fullName>
    </recommendedName>
</protein>
<evidence type="ECO:0000256" key="12">
    <source>
        <dbReference type="ARBA" id="ARBA00023136"/>
    </source>
</evidence>
<dbReference type="PRINTS" id="PR00463">
    <property type="entry name" value="EP450I"/>
</dbReference>
<keyword evidence="13" id="KW-0325">Glycoprotein</keyword>
<dbReference type="PROSITE" id="PS00086">
    <property type="entry name" value="CYTOCHROME_P450"/>
    <property type="match status" value="1"/>
</dbReference>
<evidence type="ECO:0000256" key="4">
    <source>
        <dbReference type="ARBA" id="ARBA00010617"/>
    </source>
</evidence>
<dbReference type="Proteomes" id="UP000284706">
    <property type="component" value="Unassembled WGS sequence"/>
</dbReference>
<keyword evidence="17" id="KW-1185">Reference proteome</keyword>
<sequence>MAPFFPALLLQGDLQTTLGPLVAIVIPLGCLVLLRTWQRREHLLPPGPTRYPLIGNLLQLARAERPHLLFSGWNKEYGNITYFSVFGVPHVLINTMSAANELLEKRGAIYSDRPNMVLENEILGWDAAMPTMRYGAKFRKHRRLSQALLNPTAARGYTSLHEEIVASLLSSLLARPEEFLDHILMYATSTIFRLAYDLDVTSKDHVLVRLANNAIRKSAEAYQASGSIVDFFPFLRVFYLSWPDWAPFSGPKVTFSRIREDVQKANDLPYEMAKEKMRVGLAQPSLVQNAINSLGGLQGISEEDEHDIKGLAGILYGAGQETTMATLTTFILAMVRFPEAQRAARAELDTVIPPDRLPNLDDRPNLPYLEAFMKELFTAPLMIAIPHTSIADDTYEGYFFPAGTTVIANIYDMLNNCPRNEEFLPHRFVGGTDLGDVPRDPRDIVFGFGRRRCPGMHVADNSVWIAVAQMLTVFEFLPEVVDGKKVVPPQEWGPEMTRHPKPFCCRIHARQEKCGLVANPE</sequence>
<comment type="caution">
    <text evidence="16">The sequence shown here is derived from an EMBL/GenBank/DDBJ whole genome shotgun (WGS) entry which is preliminary data.</text>
</comment>
<evidence type="ECO:0000256" key="10">
    <source>
        <dbReference type="ARBA" id="ARBA00023004"/>
    </source>
</evidence>
<dbReference type="AlphaFoldDB" id="A0A409YWV1"/>
<dbReference type="GO" id="GO:0016705">
    <property type="term" value="F:oxidoreductase activity, acting on paired donors, with incorporation or reduction of molecular oxygen"/>
    <property type="evidence" value="ECO:0007669"/>
    <property type="project" value="InterPro"/>
</dbReference>
<keyword evidence="6" id="KW-0812">Transmembrane</keyword>
<reference evidence="16 17" key="1">
    <citation type="journal article" date="2018" name="Evol. Lett.">
        <title>Horizontal gene cluster transfer increased hallucinogenic mushroom diversity.</title>
        <authorList>
            <person name="Reynolds H.T."/>
            <person name="Vijayakumar V."/>
            <person name="Gluck-Thaler E."/>
            <person name="Korotkin H.B."/>
            <person name="Matheny P.B."/>
            <person name="Slot J.C."/>
        </authorList>
    </citation>
    <scope>NUCLEOTIDE SEQUENCE [LARGE SCALE GENOMIC DNA]</scope>
    <source>
        <strain evidence="16 17">SRW20</strain>
    </source>
</reference>
<keyword evidence="12" id="KW-0472">Membrane</keyword>
<dbReference type="Pfam" id="PF00067">
    <property type="entry name" value="p450"/>
    <property type="match status" value="1"/>
</dbReference>
<dbReference type="PANTHER" id="PTHR46300:SF2">
    <property type="entry name" value="CYTOCHROME P450 MONOOXYGENASE ALNH-RELATED"/>
    <property type="match status" value="1"/>
</dbReference>
<accession>A0A409YWV1</accession>
<gene>
    <name evidence="16" type="ORF">CVT26_013442</name>
</gene>
<comment type="subcellular location">
    <subcellularLocation>
        <location evidence="2">Membrane</location>
        <topology evidence="2">Single-pass membrane protein</topology>
    </subcellularLocation>
</comment>
<evidence type="ECO:0000313" key="17">
    <source>
        <dbReference type="Proteomes" id="UP000284706"/>
    </source>
</evidence>
<name>A0A409YWV1_9AGAR</name>
<evidence type="ECO:0000256" key="13">
    <source>
        <dbReference type="ARBA" id="ARBA00023180"/>
    </source>
</evidence>
<evidence type="ECO:0000256" key="7">
    <source>
        <dbReference type="ARBA" id="ARBA00022723"/>
    </source>
</evidence>
<evidence type="ECO:0008006" key="18">
    <source>
        <dbReference type="Google" id="ProtNLM"/>
    </source>
</evidence>
<evidence type="ECO:0000256" key="8">
    <source>
        <dbReference type="ARBA" id="ARBA00022989"/>
    </source>
</evidence>